<feature type="non-terminal residue" evidence="2">
    <location>
        <position position="1"/>
    </location>
</feature>
<gene>
    <name evidence="2" type="ORF">BaRGS_00024207</name>
</gene>
<evidence type="ECO:0000313" key="3">
    <source>
        <dbReference type="Proteomes" id="UP001519460"/>
    </source>
</evidence>
<accession>A0ABD0KBW6</accession>
<comment type="caution">
    <text evidence="2">The sequence shown here is derived from an EMBL/GenBank/DDBJ whole genome shotgun (WGS) entry which is preliminary data.</text>
</comment>
<keyword evidence="3" id="KW-1185">Reference proteome</keyword>
<feature type="region of interest" description="Disordered" evidence="1">
    <location>
        <begin position="74"/>
        <end position="109"/>
    </location>
</feature>
<dbReference type="AlphaFoldDB" id="A0ABD0KBW6"/>
<proteinExistence type="predicted"/>
<feature type="non-terminal residue" evidence="2">
    <location>
        <position position="128"/>
    </location>
</feature>
<dbReference type="Proteomes" id="UP001519460">
    <property type="component" value="Unassembled WGS sequence"/>
</dbReference>
<protein>
    <submittedName>
        <fullName evidence="2">Uncharacterized protein</fullName>
    </submittedName>
</protein>
<feature type="compositionally biased region" description="Basic and acidic residues" evidence="1">
    <location>
        <begin position="77"/>
        <end position="101"/>
    </location>
</feature>
<dbReference type="EMBL" id="JACVVK020000208">
    <property type="protein sequence ID" value="KAK7484575.1"/>
    <property type="molecule type" value="Genomic_DNA"/>
</dbReference>
<reference evidence="2 3" key="1">
    <citation type="journal article" date="2023" name="Sci. Data">
        <title>Genome assembly of the Korean intertidal mud-creeper Batillaria attramentaria.</title>
        <authorList>
            <person name="Patra A.K."/>
            <person name="Ho P.T."/>
            <person name="Jun S."/>
            <person name="Lee S.J."/>
            <person name="Kim Y."/>
            <person name="Won Y.J."/>
        </authorList>
    </citation>
    <scope>NUCLEOTIDE SEQUENCE [LARGE SCALE GENOMIC DNA]</scope>
    <source>
        <strain evidence="2">Wonlab-2016</strain>
    </source>
</reference>
<sequence>NLLPSPVSSPLDPQLDIWFCQLAARLHIPYMRTLHVLLILTFTFLASRSQQMQHLACTCDGERAGRILQLSLPAKTGKTDEARRTEMVKAKKPNRPLERTSHCAPYRRTTQDDLLAKSEEYLDLGPPS</sequence>
<evidence type="ECO:0000256" key="1">
    <source>
        <dbReference type="SAM" id="MobiDB-lite"/>
    </source>
</evidence>
<evidence type="ECO:0000313" key="2">
    <source>
        <dbReference type="EMBL" id="KAK7484575.1"/>
    </source>
</evidence>
<name>A0ABD0KBW6_9CAEN</name>
<organism evidence="2 3">
    <name type="scientific">Batillaria attramentaria</name>
    <dbReference type="NCBI Taxonomy" id="370345"/>
    <lineage>
        <taxon>Eukaryota</taxon>
        <taxon>Metazoa</taxon>
        <taxon>Spiralia</taxon>
        <taxon>Lophotrochozoa</taxon>
        <taxon>Mollusca</taxon>
        <taxon>Gastropoda</taxon>
        <taxon>Caenogastropoda</taxon>
        <taxon>Sorbeoconcha</taxon>
        <taxon>Cerithioidea</taxon>
        <taxon>Batillariidae</taxon>
        <taxon>Batillaria</taxon>
    </lineage>
</organism>